<evidence type="ECO:0000259" key="2">
    <source>
        <dbReference type="PROSITE" id="PS51736"/>
    </source>
</evidence>
<comment type="caution">
    <text evidence="4">The sequence shown here is derived from an EMBL/GenBank/DDBJ whole genome shotgun (WGS) entry which is preliminary data.</text>
</comment>
<gene>
    <name evidence="4" type="ORF">QUF85_07290</name>
</gene>
<sequence length="495" mass="57566">MTHDIKDVAIYLRKSRDETNGLTNVLEKHENELTTFAAARNWKTTIYKEIASAESIDSRPEMVRMLKDVRAFLYDAVLVMEYDRLSRGSQYEAGLISDAFKSTETLIVTPTRVYDLANNEADEMLSEFESVIARNEYRQIKKRMARGKVHGAKLGKWTQGIPPLPYVYDSKTKNIYVDEEKRPLYQRIKRLFLEEKMSCLEITLLLNREGVKSPTGKTWVQATVYRLLLSEIHCGKIVYGKRKHDAGGKLRNVPREDWIITQGTHEIVKTEEEHAQIVKTLNERRLLPHAAKRGAFVLSGLVKCAKCGRFHQMTTNGKGTIYVRKCSKANPDGTRCNNTGIKEDIVFRMIENAFIDFEIQLMNSQNEIDTSVEESIKAEWDAKLLQLQKINKRIDRLKEAYLDGAFDRHEFRESKAKEDEKIEILQVEISELEREADFLTKETNEERLARLRKWKNQFKPHDEDKAKMNKILKQIIRELLYNKDGDDISLQVKWT</sequence>
<evidence type="ECO:0000256" key="1">
    <source>
        <dbReference type="SAM" id="Coils"/>
    </source>
</evidence>
<feature type="domain" description="Recombinase" evidence="3">
    <location>
        <begin position="165"/>
        <end position="287"/>
    </location>
</feature>
<dbReference type="InterPro" id="IPR038109">
    <property type="entry name" value="DNA_bind_recomb_sf"/>
</dbReference>
<dbReference type="InterPro" id="IPR025827">
    <property type="entry name" value="Zn_ribbon_recom_dom"/>
</dbReference>
<accession>A0AAJ1QKL0</accession>
<dbReference type="RefSeq" id="WP_289349276.1">
    <property type="nucleotide sequence ID" value="NZ_JAUCFI010000003.1"/>
</dbReference>
<evidence type="ECO:0000259" key="3">
    <source>
        <dbReference type="PROSITE" id="PS51737"/>
    </source>
</evidence>
<feature type="domain" description="Resolvase/invertase-type recombinase catalytic" evidence="2">
    <location>
        <begin position="7"/>
        <end position="155"/>
    </location>
</feature>
<dbReference type="Proteomes" id="UP001238973">
    <property type="component" value="Unassembled WGS sequence"/>
</dbReference>
<dbReference type="PROSITE" id="PS51736">
    <property type="entry name" value="RECOMBINASES_3"/>
    <property type="match status" value="1"/>
</dbReference>
<dbReference type="SMART" id="SM00857">
    <property type="entry name" value="Resolvase"/>
    <property type="match status" value="1"/>
</dbReference>
<keyword evidence="1" id="KW-0175">Coiled coil</keyword>
<name>A0AAJ1QKL0_9BACI</name>
<dbReference type="InterPro" id="IPR011109">
    <property type="entry name" value="DNA_bind_recombinase_dom"/>
</dbReference>
<protein>
    <submittedName>
        <fullName evidence="4">Recombinase family protein</fullName>
    </submittedName>
</protein>
<organism evidence="4 5">
    <name type="scientific">Peribacillus frigoritolerans</name>
    <dbReference type="NCBI Taxonomy" id="450367"/>
    <lineage>
        <taxon>Bacteria</taxon>
        <taxon>Bacillati</taxon>
        <taxon>Bacillota</taxon>
        <taxon>Bacilli</taxon>
        <taxon>Bacillales</taxon>
        <taxon>Bacillaceae</taxon>
        <taxon>Peribacillus</taxon>
    </lineage>
</organism>
<dbReference type="CDD" id="cd00338">
    <property type="entry name" value="Ser_Recombinase"/>
    <property type="match status" value="1"/>
</dbReference>
<evidence type="ECO:0000313" key="5">
    <source>
        <dbReference type="Proteomes" id="UP001238973"/>
    </source>
</evidence>
<dbReference type="PANTHER" id="PTHR30461:SF23">
    <property type="entry name" value="DNA RECOMBINASE-RELATED"/>
    <property type="match status" value="1"/>
</dbReference>
<dbReference type="Gene3D" id="3.90.1750.20">
    <property type="entry name" value="Putative Large Serine Recombinase, Chain B, Domain 2"/>
    <property type="match status" value="1"/>
</dbReference>
<dbReference type="SUPFAM" id="SSF53041">
    <property type="entry name" value="Resolvase-like"/>
    <property type="match status" value="1"/>
</dbReference>
<dbReference type="InterPro" id="IPR006119">
    <property type="entry name" value="Resolv_N"/>
</dbReference>
<reference evidence="4" key="1">
    <citation type="submission" date="2023-06" db="EMBL/GenBank/DDBJ databases">
        <title>Comparative genomics of Bacillaceae isolates and their secondary metabolite potential.</title>
        <authorList>
            <person name="Song L."/>
            <person name="Nielsen L.J."/>
            <person name="Mohite O."/>
            <person name="Xu X."/>
            <person name="Weber T."/>
            <person name="Kovacs A.T."/>
        </authorList>
    </citation>
    <scope>NUCLEOTIDE SEQUENCE</scope>
    <source>
        <strain evidence="4">G1S1</strain>
    </source>
</reference>
<dbReference type="GO" id="GO:0003677">
    <property type="term" value="F:DNA binding"/>
    <property type="evidence" value="ECO:0007669"/>
    <property type="project" value="InterPro"/>
</dbReference>
<dbReference type="PANTHER" id="PTHR30461">
    <property type="entry name" value="DNA-INVERTASE FROM LAMBDOID PROPHAGE"/>
    <property type="match status" value="1"/>
</dbReference>
<evidence type="ECO:0000313" key="4">
    <source>
        <dbReference type="EMBL" id="MDM5283103.1"/>
    </source>
</evidence>
<dbReference type="GO" id="GO:0000150">
    <property type="term" value="F:DNA strand exchange activity"/>
    <property type="evidence" value="ECO:0007669"/>
    <property type="project" value="InterPro"/>
</dbReference>
<dbReference type="Pfam" id="PF07508">
    <property type="entry name" value="Recombinase"/>
    <property type="match status" value="1"/>
</dbReference>
<dbReference type="InterPro" id="IPR050639">
    <property type="entry name" value="SSR_resolvase"/>
</dbReference>
<dbReference type="EMBL" id="JAUCFI010000003">
    <property type="protein sequence ID" value="MDM5283103.1"/>
    <property type="molecule type" value="Genomic_DNA"/>
</dbReference>
<dbReference type="Pfam" id="PF00239">
    <property type="entry name" value="Resolvase"/>
    <property type="match status" value="1"/>
</dbReference>
<dbReference type="InterPro" id="IPR036162">
    <property type="entry name" value="Resolvase-like_N_sf"/>
</dbReference>
<dbReference type="AlphaFoldDB" id="A0AAJ1QKL0"/>
<proteinExistence type="predicted"/>
<feature type="coiled-coil region" evidence="1">
    <location>
        <begin position="415"/>
        <end position="449"/>
    </location>
</feature>
<dbReference type="Gene3D" id="3.40.50.1390">
    <property type="entry name" value="Resolvase, N-terminal catalytic domain"/>
    <property type="match status" value="1"/>
</dbReference>
<dbReference type="Pfam" id="PF13408">
    <property type="entry name" value="Zn_ribbon_recom"/>
    <property type="match status" value="1"/>
</dbReference>
<dbReference type="PROSITE" id="PS51737">
    <property type="entry name" value="RECOMBINASE_DNA_BIND"/>
    <property type="match status" value="1"/>
</dbReference>